<dbReference type="SMART" id="SM00287">
    <property type="entry name" value="SH3b"/>
    <property type="match status" value="4"/>
</dbReference>
<dbReference type="HOGENOM" id="CLU_646724_0_0_9"/>
<comment type="catalytic activity">
    <reaction evidence="1">
        <text>Hydrolyzes the link between N-acetylmuramoyl residues and L-amino acid residues in certain cell-wall glycopeptides.</text>
        <dbReference type="EC" id="3.5.1.28"/>
    </reaction>
</comment>
<feature type="domain" description="SH3b" evidence="6">
    <location>
        <begin position="280"/>
        <end position="346"/>
    </location>
</feature>
<dbReference type="EC" id="3.5.1.28" evidence="2"/>
<dbReference type="InterPro" id="IPR052354">
    <property type="entry name" value="Cell_Wall_Dynamics_Protein"/>
</dbReference>
<feature type="domain" description="SH3b" evidence="6">
    <location>
        <begin position="199"/>
        <end position="265"/>
    </location>
</feature>
<dbReference type="KEGG" id="csq:CSCA_5121"/>
<dbReference type="GO" id="GO:0008745">
    <property type="term" value="F:N-acetylmuramoyl-L-alanine amidase activity"/>
    <property type="evidence" value="ECO:0007669"/>
    <property type="project" value="UniProtKB-EC"/>
</dbReference>
<dbReference type="Gene3D" id="2.30.30.40">
    <property type="entry name" value="SH3 Domains"/>
    <property type="match status" value="4"/>
</dbReference>
<dbReference type="Gene3D" id="3.90.1720.10">
    <property type="entry name" value="endopeptidase domain like (from Nostoc punctiforme)"/>
    <property type="match status" value="1"/>
</dbReference>
<keyword evidence="4" id="KW-0732">Signal</keyword>
<dbReference type="PANTHER" id="PTHR34408:SF1">
    <property type="entry name" value="GLYCOSYL HYDROLASE FAMILY 19 DOMAIN-CONTAINING PROTEIN HI_1415"/>
    <property type="match status" value="1"/>
</dbReference>
<keyword evidence="8" id="KW-1185">Reference proteome</keyword>
<dbReference type="RefSeq" id="WP_029160117.1">
    <property type="nucleotide sequence ID" value="NZ_CP009933.1"/>
</dbReference>
<dbReference type="AlphaFoldDB" id="A0A0E3GSK8"/>
<feature type="domain" description="Peptidase C51" evidence="5">
    <location>
        <begin position="33"/>
        <end position="164"/>
    </location>
</feature>
<accession>A0A0E3GSK8</accession>
<evidence type="ECO:0000256" key="3">
    <source>
        <dbReference type="SAM" id="MobiDB-lite"/>
    </source>
</evidence>
<dbReference type="InterPro" id="IPR003646">
    <property type="entry name" value="SH3-like_bac-type"/>
</dbReference>
<dbReference type="STRING" id="1548.CSCA_5121"/>
<dbReference type="Proteomes" id="UP000033115">
    <property type="component" value="Chromosome"/>
</dbReference>
<evidence type="ECO:0000256" key="2">
    <source>
        <dbReference type="ARBA" id="ARBA00011901"/>
    </source>
</evidence>
<feature type="chain" id="PRO_5002410266" description="N-acetylmuramoyl-L-alanine amidase" evidence="4">
    <location>
        <begin position="31"/>
        <end position="513"/>
    </location>
</feature>
<gene>
    <name evidence="7" type="ORF">CSCA_5121</name>
</gene>
<dbReference type="SUPFAM" id="SSF54001">
    <property type="entry name" value="Cysteine proteinases"/>
    <property type="match status" value="1"/>
</dbReference>
<evidence type="ECO:0000313" key="7">
    <source>
        <dbReference type="EMBL" id="AKA72246.1"/>
    </source>
</evidence>
<name>A0A0E3GSK8_CLOSL</name>
<evidence type="ECO:0000259" key="6">
    <source>
        <dbReference type="PROSITE" id="PS51781"/>
    </source>
</evidence>
<dbReference type="InterPro" id="IPR038765">
    <property type="entry name" value="Papain-like_cys_pep_sf"/>
</dbReference>
<dbReference type="PROSITE" id="PS50911">
    <property type="entry name" value="CHAP"/>
    <property type="match status" value="1"/>
</dbReference>
<feature type="region of interest" description="Disordered" evidence="3">
    <location>
        <begin position="174"/>
        <end position="199"/>
    </location>
</feature>
<reference evidence="7 8" key="1">
    <citation type="journal article" date="2015" name="J. Biotechnol.">
        <title>Complete genome sequence of a malodorant-producing acetogen, Clostridium scatologenes ATCC 25775(T).</title>
        <authorList>
            <person name="Zhu Z."/>
            <person name="Guo T."/>
            <person name="Zheng H."/>
            <person name="Song T."/>
            <person name="Ouyang P."/>
            <person name="Xie J."/>
        </authorList>
    </citation>
    <scope>NUCLEOTIDE SEQUENCE [LARGE SCALE GENOMIC DNA]</scope>
    <source>
        <strain evidence="7 8">ATCC 25775</strain>
    </source>
</reference>
<sequence>MNKSKKLVFAFFISASLMNAKCLLHNSVHAAGIMPNPQDASYVSDSNIFTKYGYKGQCTWFTYGRVLEKLSINLPSEFYGNAVDWWYANAKDKVYSYGSEPKANSIVVWGGGNKGYGHVAFVEKVEGDTVYFNEGNFNIRGAYDGQLKSLSKEEIKNRGNLFLKGYIYVSSSSSNNSNSGQTNNSNTNSNNTQSEQSKSANGLVNISSYNSTLNVRSSANGSSGVIGSLKKGSSVNIVAVSGDWYKIKYNSSYGYVSSKYISLGSSTNSSSNTQPEQSKSASGLVNISSYSSTLNVRSSASSSSGVIGALKKGSSVNVVAVSSDWYKIKYNSSYGYVSSKYISLGSSQPVVNNSNTTSTAPVTNLTSNKFGVVNLNNQSSYLNLRNNPSGNVIGSLPSGTKLQILGTSGNWYKVNSNGTVGYVSADYVSISSGSTVTTTVATNPQPQTSGKVGTVTLSNKNSTLNLRSAPWTGRVLSELAYGSKVQILSSSGRWYKVQAGSTVGFVHSDYIAL</sequence>
<evidence type="ECO:0000259" key="5">
    <source>
        <dbReference type="PROSITE" id="PS50911"/>
    </source>
</evidence>
<dbReference type="Pfam" id="PF05257">
    <property type="entry name" value="CHAP"/>
    <property type="match status" value="1"/>
</dbReference>
<feature type="domain" description="SH3b" evidence="6">
    <location>
        <begin position="365"/>
        <end position="432"/>
    </location>
</feature>
<dbReference type="PROSITE" id="PS51781">
    <property type="entry name" value="SH3B"/>
    <property type="match status" value="3"/>
</dbReference>
<organism evidence="7 8">
    <name type="scientific">Clostridium scatologenes</name>
    <dbReference type="NCBI Taxonomy" id="1548"/>
    <lineage>
        <taxon>Bacteria</taxon>
        <taxon>Bacillati</taxon>
        <taxon>Bacillota</taxon>
        <taxon>Clostridia</taxon>
        <taxon>Eubacteriales</taxon>
        <taxon>Clostridiaceae</taxon>
        <taxon>Clostridium</taxon>
    </lineage>
</organism>
<dbReference type="EMBL" id="CP009933">
    <property type="protein sequence ID" value="AKA72246.1"/>
    <property type="molecule type" value="Genomic_DNA"/>
</dbReference>
<feature type="signal peptide" evidence="4">
    <location>
        <begin position="1"/>
        <end position="30"/>
    </location>
</feature>
<proteinExistence type="predicted"/>
<protein>
    <recommendedName>
        <fullName evidence="2">N-acetylmuramoyl-L-alanine amidase</fullName>
        <ecNumber evidence="2">3.5.1.28</ecNumber>
    </recommendedName>
</protein>
<dbReference type="PANTHER" id="PTHR34408">
    <property type="entry name" value="FAMILY PROTEIN, PUTATIVE-RELATED"/>
    <property type="match status" value="1"/>
</dbReference>
<evidence type="ECO:0000256" key="4">
    <source>
        <dbReference type="SAM" id="SignalP"/>
    </source>
</evidence>
<dbReference type="Pfam" id="PF08239">
    <property type="entry name" value="SH3_3"/>
    <property type="match status" value="4"/>
</dbReference>
<evidence type="ECO:0000313" key="8">
    <source>
        <dbReference type="Proteomes" id="UP000033115"/>
    </source>
</evidence>
<evidence type="ECO:0000256" key="1">
    <source>
        <dbReference type="ARBA" id="ARBA00001561"/>
    </source>
</evidence>
<dbReference type="InterPro" id="IPR007921">
    <property type="entry name" value="CHAP_dom"/>
</dbReference>